<feature type="chain" id="PRO_5007067577" description="PEP-CTERM protein-sorting domain-containing protein" evidence="2">
    <location>
        <begin position="22"/>
        <end position="207"/>
    </location>
</feature>
<dbReference type="InterPro" id="IPR013424">
    <property type="entry name" value="Ice-binding_C"/>
</dbReference>
<dbReference type="AlphaFoldDB" id="A0A0X8JNX1"/>
<dbReference type="NCBIfam" id="TIGR03370">
    <property type="entry name" value="VPLPA-CTERM"/>
    <property type="match status" value="1"/>
</dbReference>
<feature type="signal peptide" evidence="2">
    <location>
        <begin position="1"/>
        <end position="21"/>
    </location>
</feature>
<evidence type="ECO:0000313" key="4">
    <source>
        <dbReference type="Proteomes" id="UP000063964"/>
    </source>
</evidence>
<protein>
    <recommendedName>
        <fullName evidence="5">PEP-CTERM protein-sorting domain-containing protein</fullName>
    </recommendedName>
</protein>
<organism evidence="3 4">
    <name type="scientific">Desulfomicrobium orale DSM 12838</name>
    <dbReference type="NCBI Taxonomy" id="888061"/>
    <lineage>
        <taxon>Bacteria</taxon>
        <taxon>Pseudomonadati</taxon>
        <taxon>Thermodesulfobacteriota</taxon>
        <taxon>Desulfovibrionia</taxon>
        <taxon>Desulfovibrionales</taxon>
        <taxon>Desulfomicrobiaceae</taxon>
        <taxon>Desulfomicrobium</taxon>
    </lineage>
</organism>
<dbReference type="Proteomes" id="UP000063964">
    <property type="component" value="Chromosome"/>
</dbReference>
<gene>
    <name evidence="3" type="ORF">AXF15_03160</name>
</gene>
<dbReference type="NCBIfam" id="TIGR02595">
    <property type="entry name" value="PEP_CTERM"/>
    <property type="match status" value="1"/>
</dbReference>
<dbReference type="InterPro" id="IPR022472">
    <property type="entry name" value="VPLPA-CTERM"/>
</dbReference>
<evidence type="ECO:0000256" key="2">
    <source>
        <dbReference type="SAM" id="SignalP"/>
    </source>
</evidence>
<feature type="transmembrane region" description="Helical" evidence="1">
    <location>
        <begin position="182"/>
        <end position="203"/>
    </location>
</feature>
<keyword evidence="4" id="KW-1185">Reference proteome</keyword>
<dbReference type="STRING" id="888061.AXF15_03160"/>
<keyword evidence="1" id="KW-0812">Transmembrane</keyword>
<evidence type="ECO:0008006" key="5">
    <source>
        <dbReference type="Google" id="ProtNLM"/>
    </source>
</evidence>
<name>A0A0X8JNX1_9BACT</name>
<dbReference type="EMBL" id="CP014230">
    <property type="protein sequence ID" value="AMD92205.1"/>
    <property type="molecule type" value="Genomic_DNA"/>
</dbReference>
<accession>A0A0X8JNX1</accession>
<keyword evidence="1" id="KW-1133">Transmembrane helix</keyword>
<evidence type="ECO:0000256" key="1">
    <source>
        <dbReference type="SAM" id="Phobius"/>
    </source>
</evidence>
<dbReference type="RefSeq" id="WP_066603222.1">
    <property type="nucleotide sequence ID" value="NZ_CP014230.1"/>
</dbReference>
<sequence length="207" mass="21926">MRTMAMAAVLSLLLFTGTGFAAMSINLPDYGSYSGIVDAGNARIGVGFNSAGELVGGDHGALQVTNGGGQYFDTKFIGNYANGQGAQGPVGITLSQAANAFTFTVGVINAVWQHQAEDLWVKIFDDMGRTEEFNYKLYALNGGLYQAFTIHGRDITSFRKILFGPNGDRSGWAYGNMAFTPAAVPVPAAVWLLGSGLAGLALVRRRQ</sequence>
<dbReference type="KEGG" id="doa:AXF15_03160"/>
<proteinExistence type="predicted"/>
<keyword evidence="1" id="KW-0472">Membrane</keyword>
<reference evidence="4" key="1">
    <citation type="submission" date="2016-02" db="EMBL/GenBank/DDBJ databases">
        <authorList>
            <person name="Holder M.E."/>
            <person name="Ajami N.J."/>
            <person name="Petrosino J.F."/>
        </authorList>
    </citation>
    <scope>NUCLEOTIDE SEQUENCE [LARGE SCALE GENOMIC DNA]</scope>
    <source>
        <strain evidence="4">DSM 12838</strain>
    </source>
</reference>
<keyword evidence="2" id="KW-0732">Signal</keyword>
<evidence type="ECO:0000313" key="3">
    <source>
        <dbReference type="EMBL" id="AMD92205.1"/>
    </source>
</evidence>